<evidence type="ECO:0000313" key="2">
    <source>
        <dbReference type="Proteomes" id="UP000186292"/>
    </source>
</evidence>
<name>A0A1N7JI50_9CORY</name>
<dbReference type="RefSeq" id="WP_159437739.1">
    <property type="nucleotide sequence ID" value="NZ_CP046976.1"/>
</dbReference>
<proteinExistence type="predicted"/>
<protein>
    <submittedName>
        <fullName evidence="1">UDP-galactopyranose mutase</fullName>
    </submittedName>
</protein>
<accession>A0A1N7JI50</accession>
<dbReference type="AlphaFoldDB" id="A0A1N7JI50"/>
<dbReference type="EMBL" id="FTOF01000008">
    <property type="protein sequence ID" value="SIS48934.1"/>
    <property type="molecule type" value="Genomic_DNA"/>
</dbReference>
<sequence length="51" mass="5727">MNSKLNCGLIDTATQQCLDMYIAIGADLSVFDNHIRTYFEDGKPIDQPRGH</sequence>
<dbReference type="STRING" id="1161099.SAMN05444817_10846"/>
<organism evidence="1 2">
    <name type="scientific">Corynebacterium appendicis CIP 107643</name>
    <dbReference type="NCBI Taxonomy" id="1161099"/>
    <lineage>
        <taxon>Bacteria</taxon>
        <taxon>Bacillati</taxon>
        <taxon>Actinomycetota</taxon>
        <taxon>Actinomycetes</taxon>
        <taxon>Mycobacteriales</taxon>
        <taxon>Corynebacteriaceae</taxon>
        <taxon>Corynebacterium</taxon>
    </lineage>
</organism>
<reference evidence="2" key="1">
    <citation type="submission" date="2017-01" db="EMBL/GenBank/DDBJ databases">
        <authorList>
            <person name="Varghese N."/>
            <person name="Submissions S."/>
        </authorList>
    </citation>
    <scope>NUCLEOTIDE SEQUENCE [LARGE SCALE GENOMIC DNA]</scope>
    <source>
        <strain evidence="2">DSM 44531</strain>
    </source>
</reference>
<dbReference type="Proteomes" id="UP000186292">
    <property type="component" value="Unassembled WGS sequence"/>
</dbReference>
<evidence type="ECO:0000313" key="1">
    <source>
        <dbReference type="EMBL" id="SIS48934.1"/>
    </source>
</evidence>
<gene>
    <name evidence="1" type="ORF">SAMN05444817_10846</name>
</gene>
<keyword evidence="2" id="KW-1185">Reference proteome</keyword>